<dbReference type="GO" id="GO:0006226">
    <property type="term" value="P:dUMP biosynthetic process"/>
    <property type="evidence" value="ECO:0007669"/>
    <property type="project" value="InterPro"/>
</dbReference>
<evidence type="ECO:0000256" key="2">
    <source>
        <dbReference type="ARBA" id="ARBA00012379"/>
    </source>
</evidence>
<accession>A0A1G8RZR0</accession>
<dbReference type="InterPro" id="IPR033704">
    <property type="entry name" value="dUTPase_trimeric"/>
</dbReference>
<evidence type="ECO:0000256" key="4">
    <source>
        <dbReference type="ARBA" id="ARBA00023080"/>
    </source>
</evidence>
<dbReference type="GO" id="GO:0046081">
    <property type="term" value="P:dUTP catabolic process"/>
    <property type="evidence" value="ECO:0007669"/>
    <property type="project" value="InterPro"/>
</dbReference>
<dbReference type="InterPro" id="IPR036157">
    <property type="entry name" value="dUTPase-like_sf"/>
</dbReference>
<dbReference type="Gene3D" id="2.70.40.10">
    <property type="match status" value="1"/>
</dbReference>
<name>A0A1G8RZR0_9CLOT</name>
<gene>
    <name evidence="7" type="ORF">SAMN05421804_11022</name>
</gene>
<proteinExistence type="inferred from homology"/>
<comment type="catalytic activity">
    <reaction evidence="5">
        <text>dUTP + H2O = dUMP + diphosphate + H(+)</text>
        <dbReference type="Rhea" id="RHEA:10248"/>
        <dbReference type="ChEBI" id="CHEBI:15377"/>
        <dbReference type="ChEBI" id="CHEBI:15378"/>
        <dbReference type="ChEBI" id="CHEBI:33019"/>
        <dbReference type="ChEBI" id="CHEBI:61555"/>
        <dbReference type="ChEBI" id="CHEBI:246422"/>
        <dbReference type="EC" id="3.6.1.23"/>
    </reaction>
</comment>
<feature type="domain" description="dUTPase-like" evidence="6">
    <location>
        <begin position="14"/>
        <end position="97"/>
    </location>
</feature>
<keyword evidence="3" id="KW-0378">Hydrolase</keyword>
<dbReference type="PANTHER" id="PTHR11241:SF0">
    <property type="entry name" value="DEOXYURIDINE 5'-TRIPHOSPHATE NUCLEOTIDOHYDROLASE"/>
    <property type="match status" value="1"/>
</dbReference>
<dbReference type="CDD" id="cd07557">
    <property type="entry name" value="trimeric_dUTPase"/>
    <property type="match status" value="1"/>
</dbReference>
<evidence type="ECO:0000256" key="1">
    <source>
        <dbReference type="ARBA" id="ARBA00006581"/>
    </source>
</evidence>
<protein>
    <recommendedName>
        <fullName evidence="2">dUTP diphosphatase</fullName>
        <ecNumber evidence="2">3.6.1.23</ecNumber>
    </recommendedName>
</protein>
<reference evidence="7 8" key="1">
    <citation type="submission" date="2016-10" db="EMBL/GenBank/DDBJ databases">
        <authorList>
            <person name="de Groot N.N."/>
        </authorList>
    </citation>
    <scope>NUCLEOTIDE SEQUENCE [LARGE SCALE GENOMIC DNA]</scope>
    <source>
        <strain evidence="7 8">CGMCC 1.5058</strain>
    </source>
</reference>
<evidence type="ECO:0000313" key="8">
    <source>
        <dbReference type="Proteomes" id="UP000183255"/>
    </source>
</evidence>
<dbReference type="PANTHER" id="PTHR11241">
    <property type="entry name" value="DEOXYURIDINE 5'-TRIPHOSPHATE NUCLEOTIDOHYDROLASE"/>
    <property type="match status" value="1"/>
</dbReference>
<dbReference type="SUPFAM" id="SSF51283">
    <property type="entry name" value="dUTPase-like"/>
    <property type="match status" value="1"/>
</dbReference>
<dbReference type="EMBL" id="FNDZ01000010">
    <property type="protein sequence ID" value="SDJ22443.1"/>
    <property type="molecule type" value="Genomic_DNA"/>
</dbReference>
<dbReference type="Proteomes" id="UP000183255">
    <property type="component" value="Unassembled WGS sequence"/>
</dbReference>
<comment type="similarity">
    <text evidence="1">Belongs to the dUTPase family.</text>
</comment>
<evidence type="ECO:0000259" key="6">
    <source>
        <dbReference type="Pfam" id="PF00692"/>
    </source>
</evidence>
<evidence type="ECO:0000256" key="5">
    <source>
        <dbReference type="ARBA" id="ARBA00047686"/>
    </source>
</evidence>
<dbReference type="Pfam" id="PF00692">
    <property type="entry name" value="dUTPase"/>
    <property type="match status" value="1"/>
</dbReference>
<evidence type="ECO:0000256" key="3">
    <source>
        <dbReference type="ARBA" id="ARBA00022801"/>
    </source>
</evidence>
<dbReference type="GO" id="GO:0004170">
    <property type="term" value="F:dUTP diphosphatase activity"/>
    <property type="evidence" value="ECO:0007669"/>
    <property type="project" value="UniProtKB-EC"/>
</dbReference>
<dbReference type="InterPro" id="IPR008181">
    <property type="entry name" value="dUTPase"/>
</dbReference>
<dbReference type="GO" id="GO:0000287">
    <property type="term" value="F:magnesium ion binding"/>
    <property type="evidence" value="ECO:0007669"/>
    <property type="project" value="InterPro"/>
</dbReference>
<dbReference type="InterPro" id="IPR029054">
    <property type="entry name" value="dUTPase-like"/>
</dbReference>
<keyword evidence="4" id="KW-0546">Nucleotide metabolism</keyword>
<sequence>MKKETIFLELMNHGKVPVYANHNDAGADVFASEDFVLCPGETKVLPLKIKVALPDHLEMQVRPRSGLSLKTSLRIPNSPGTVDAGYRDEVGIILENSYHLSLLPYEMLSNPNLLDTIKKDYEILFPVDKEAVFTVYKGEHYETPQLLNLSPFLILDQNHHPYGTIYIEKGMKIAQVVFNEVIKGEFEEIEDVTTKGTNRGGGYGSTGLK</sequence>
<dbReference type="AlphaFoldDB" id="A0A1G8RZR0"/>
<dbReference type="RefSeq" id="WP_031577426.1">
    <property type="nucleotide sequence ID" value="NZ_FNDZ01000010.1"/>
</dbReference>
<dbReference type="EC" id="3.6.1.23" evidence="2"/>
<evidence type="ECO:0000313" key="7">
    <source>
        <dbReference type="EMBL" id="SDJ22443.1"/>
    </source>
</evidence>
<organism evidence="7 8">
    <name type="scientific">Proteiniclasticum ruminis</name>
    <dbReference type="NCBI Taxonomy" id="398199"/>
    <lineage>
        <taxon>Bacteria</taxon>
        <taxon>Bacillati</taxon>
        <taxon>Bacillota</taxon>
        <taxon>Clostridia</taxon>
        <taxon>Eubacteriales</taxon>
        <taxon>Clostridiaceae</taxon>
        <taxon>Proteiniclasticum</taxon>
    </lineage>
</organism>